<keyword evidence="4" id="KW-1185">Reference proteome</keyword>
<dbReference type="PANTHER" id="PTHR45835:SF99">
    <property type="entry name" value="CHROMO DOMAIN-CONTAINING PROTEIN-RELATED"/>
    <property type="match status" value="1"/>
</dbReference>
<dbReference type="SUPFAM" id="SSF53098">
    <property type="entry name" value="Ribonuclease H-like"/>
    <property type="match status" value="1"/>
</dbReference>
<dbReference type="AlphaFoldDB" id="A0A2P4XKM0"/>
<gene>
    <name evidence="3" type="ORF">PHPALM_18087</name>
</gene>
<accession>A0A2P4XKM0</accession>
<dbReference type="Proteomes" id="UP000237271">
    <property type="component" value="Unassembled WGS sequence"/>
</dbReference>
<feature type="domain" description="Tf2-1-like SH3-like" evidence="2">
    <location>
        <begin position="211"/>
        <end position="256"/>
    </location>
</feature>
<organism evidence="3 4">
    <name type="scientific">Phytophthora palmivora</name>
    <dbReference type="NCBI Taxonomy" id="4796"/>
    <lineage>
        <taxon>Eukaryota</taxon>
        <taxon>Sar</taxon>
        <taxon>Stramenopiles</taxon>
        <taxon>Oomycota</taxon>
        <taxon>Peronosporomycetes</taxon>
        <taxon>Peronosporales</taxon>
        <taxon>Peronosporaceae</taxon>
        <taxon>Phytophthora</taxon>
    </lineage>
</organism>
<dbReference type="OrthoDB" id="125101at2759"/>
<evidence type="ECO:0000259" key="2">
    <source>
        <dbReference type="Pfam" id="PF24626"/>
    </source>
</evidence>
<dbReference type="Pfam" id="PF24626">
    <property type="entry name" value="SH3_Tf2-1"/>
    <property type="match status" value="1"/>
</dbReference>
<evidence type="ECO:0000256" key="1">
    <source>
        <dbReference type="SAM" id="MobiDB-lite"/>
    </source>
</evidence>
<reference evidence="3 4" key="1">
    <citation type="journal article" date="2017" name="Genome Biol. Evol.">
        <title>Phytophthora megakarya and P. palmivora, closely related causal agents of cacao black pod rot, underwent increases in genome sizes and gene numbers by different mechanisms.</title>
        <authorList>
            <person name="Ali S.S."/>
            <person name="Shao J."/>
            <person name="Lary D.J."/>
            <person name="Kronmiller B."/>
            <person name="Shen D."/>
            <person name="Strem M.D."/>
            <person name="Amoako-Attah I."/>
            <person name="Akrofi A.Y."/>
            <person name="Begoude B.A."/>
            <person name="Ten Hoopen G.M."/>
            <person name="Coulibaly K."/>
            <person name="Kebe B.I."/>
            <person name="Melnick R.L."/>
            <person name="Guiltinan M.J."/>
            <person name="Tyler B.M."/>
            <person name="Meinhardt L.W."/>
            <person name="Bailey B.A."/>
        </authorList>
    </citation>
    <scope>NUCLEOTIDE SEQUENCE [LARGE SCALE GENOMIC DNA]</scope>
    <source>
        <strain evidence="4">sbr112.9</strain>
    </source>
</reference>
<feature type="compositionally biased region" description="Polar residues" evidence="1">
    <location>
        <begin position="293"/>
        <end position="322"/>
    </location>
</feature>
<feature type="compositionally biased region" description="Polar residues" evidence="1">
    <location>
        <begin position="262"/>
        <end position="284"/>
    </location>
</feature>
<dbReference type="PANTHER" id="PTHR45835">
    <property type="entry name" value="YALI0A06105P"/>
    <property type="match status" value="1"/>
</dbReference>
<dbReference type="InterPro" id="IPR056924">
    <property type="entry name" value="SH3_Tf2-1"/>
</dbReference>
<sequence length="322" mass="35590">MVHLAPVRDKVTGKQAAQLFLHSVFRYHGLPETIVSDRDPLDDVNCGPSVDGWSDERVDRVLEDTLRSICAEAPRSWSDQLPMVEFALNNAVHAPTGFTPFYLNGLRLPQVPLTLRGGTVDSFVSAGEARKAFSSQISEIEPESLKRQLSSFIDDRLTLISRFRDAMALVQDKHKGYSDKRSRRNLNVFNVGGQALLDTKNLPLKEISSVESNMLKDRFIGPFAVLARHGAAYTIDLPKSMATHPTFYVGRLKRYHDPLGLPSQTEGSQGENSPPRNEAESSGQPELPVSKPVTDTQAGTHESHTKGMTVQSGKNLGKNYTH</sequence>
<dbReference type="InterPro" id="IPR012337">
    <property type="entry name" value="RNaseH-like_sf"/>
</dbReference>
<dbReference type="GO" id="GO:0003676">
    <property type="term" value="F:nucleic acid binding"/>
    <property type="evidence" value="ECO:0007669"/>
    <property type="project" value="InterPro"/>
</dbReference>
<dbReference type="EMBL" id="NCKW01009744">
    <property type="protein sequence ID" value="POM66105.1"/>
    <property type="molecule type" value="Genomic_DNA"/>
</dbReference>
<dbReference type="Gene3D" id="3.30.420.10">
    <property type="entry name" value="Ribonuclease H-like superfamily/Ribonuclease H"/>
    <property type="match status" value="1"/>
</dbReference>
<comment type="caution">
    <text evidence="3">The sequence shown here is derived from an EMBL/GenBank/DDBJ whole genome shotgun (WGS) entry which is preliminary data.</text>
</comment>
<protein>
    <submittedName>
        <fullName evidence="3">Pol protein</fullName>
    </submittedName>
</protein>
<feature type="region of interest" description="Disordered" evidence="1">
    <location>
        <begin position="258"/>
        <end position="322"/>
    </location>
</feature>
<evidence type="ECO:0000313" key="4">
    <source>
        <dbReference type="Proteomes" id="UP000237271"/>
    </source>
</evidence>
<proteinExistence type="predicted"/>
<dbReference type="InterPro" id="IPR036397">
    <property type="entry name" value="RNaseH_sf"/>
</dbReference>
<evidence type="ECO:0000313" key="3">
    <source>
        <dbReference type="EMBL" id="POM66105.1"/>
    </source>
</evidence>
<name>A0A2P4XKM0_9STRA</name>